<organism evidence="2 3">
    <name type="scientific">Archangium gephyra</name>
    <dbReference type="NCBI Taxonomy" id="48"/>
    <lineage>
        <taxon>Bacteria</taxon>
        <taxon>Pseudomonadati</taxon>
        <taxon>Myxococcota</taxon>
        <taxon>Myxococcia</taxon>
        <taxon>Myxococcales</taxon>
        <taxon>Cystobacterineae</taxon>
        <taxon>Archangiaceae</taxon>
        <taxon>Archangium</taxon>
    </lineage>
</organism>
<protein>
    <submittedName>
        <fullName evidence="2">Uncharacterized protein</fullName>
    </submittedName>
</protein>
<evidence type="ECO:0000313" key="2">
    <source>
        <dbReference type="EMBL" id="AKJ06238.1"/>
    </source>
</evidence>
<sequence>MHELFPPSGKVCGGTTSVAPSRPGHPSPSWQTGRLLL</sequence>
<dbReference type="AlphaFoldDB" id="A0AAC8THL7"/>
<name>A0AAC8THL7_9BACT</name>
<proteinExistence type="predicted"/>
<evidence type="ECO:0000256" key="1">
    <source>
        <dbReference type="SAM" id="MobiDB-lite"/>
    </source>
</evidence>
<reference evidence="2 3" key="1">
    <citation type="submission" date="2015-05" db="EMBL/GenBank/DDBJ databases">
        <title>Genome assembly of Archangium gephyra DSM 2261.</title>
        <authorList>
            <person name="Sharma G."/>
            <person name="Subramanian S."/>
        </authorList>
    </citation>
    <scope>NUCLEOTIDE SEQUENCE [LARGE SCALE GENOMIC DNA]</scope>
    <source>
        <strain evidence="2 3">DSM 2261</strain>
    </source>
</reference>
<accession>A0AAC8THL7</accession>
<dbReference type="Proteomes" id="UP000035579">
    <property type="component" value="Chromosome"/>
</dbReference>
<evidence type="ECO:0000313" key="3">
    <source>
        <dbReference type="Proteomes" id="UP000035579"/>
    </source>
</evidence>
<feature type="region of interest" description="Disordered" evidence="1">
    <location>
        <begin position="1"/>
        <end position="37"/>
    </location>
</feature>
<feature type="compositionally biased region" description="Polar residues" evidence="1">
    <location>
        <begin position="28"/>
        <end position="37"/>
    </location>
</feature>
<dbReference type="EMBL" id="CP011509">
    <property type="protein sequence ID" value="AKJ06238.1"/>
    <property type="molecule type" value="Genomic_DNA"/>
</dbReference>
<gene>
    <name evidence="2" type="ORF">AA314_07864</name>
</gene>
<dbReference type="KEGG" id="age:AA314_07864"/>